<dbReference type="RefSeq" id="WP_144230562.1">
    <property type="nucleotide sequence ID" value="NZ_CBCRVV010000009.1"/>
</dbReference>
<proteinExistence type="predicted"/>
<dbReference type="NCBIfam" id="NF041539">
    <property type="entry name" value="choice_anch_R"/>
    <property type="match status" value="1"/>
</dbReference>
<dbReference type="EMBL" id="VMBG01000002">
    <property type="protein sequence ID" value="TSJ76786.1"/>
    <property type="molecule type" value="Genomic_DNA"/>
</dbReference>
<name>A0A556QJG5_9BACT</name>
<dbReference type="Pfam" id="PF07589">
    <property type="entry name" value="PEP-CTERM"/>
    <property type="match status" value="1"/>
</dbReference>
<evidence type="ECO:0000313" key="3">
    <source>
        <dbReference type="EMBL" id="TSJ76786.1"/>
    </source>
</evidence>
<gene>
    <name evidence="3" type="ORF">FPL22_11730</name>
</gene>
<reference evidence="3 4" key="1">
    <citation type="submission" date="2019-07" db="EMBL/GenBank/DDBJ databases">
        <title>Description of 53C-WASEF.</title>
        <authorList>
            <person name="Pitt A."/>
            <person name="Hahn M.W."/>
        </authorList>
    </citation>
    <scope>NUCLEOTIDE SEQUENCE [LARGE SCALE GENOMIC DNA]</scope>
    <source>
        <strain evidence="3 4">53C-WASEF</strain>
    </source>
</reference>
<keyword evidence="1" id="KW-0732">Signal</keyword>
<dbReference type="InterPro" id="IPR013424">
    <property type="entry name" value="Ice-binding_C"/>
</dbReference>
<accession>A0A556QJG5</accession>
<organism evidence="3 4">
    <name type="scientific">Rariglobus hedericola</name>
    <dbReference type="NCBI Taxonomy" id="2597822"/>
    <lineage>
        <taxon>Bacteria</taxon>
        <taxon>Pseudomonadati</taxon>
        <taxon>Verrucomicrobiota</taxon>
        <taxon>Opitutia</taxon>
        <taxon>Opitutales</taxon>
        <taxon>Opitutaceae</taxon>
        <taxon>Rariglobus</taxon>
    </lineage>
</organism>
<evidence type="ECO:0000256" key="1">
    <source>
        <dbReference type="SAM" id="SignalP"/>
    </source>
</evidence>
<dbReference type="AlphaFoldDB" id="A0A556QJG5"/>
<sequence>MQTPRLTSSLLILAALCTLCVGSVRADIIFGNLAGYTNDGGQSGAGSQINAVNSGGSNMVTGKGIGFTMGLTSYSVTSLTLRLNNVNDNPGVDVPTVSIYTANAGTAGSGSAGQANTLVGTFTNPTLNAGTTAANYTFTPAASITLNASTRYLIIVRQLNFVTDTVQEFNWLNGNGTVAPTGVAGSGYAVFGGTSNPASWTSSSSQFNWFQIDGTVSAVPEPSTYAALAGIASLGLVLIRRSRRQRLS</sequence>
<evidence type="ECO:0000313" key="4">
    <source>
        <dbReference type="Proteomes" id="UP000315648"/>
    </source>
</evidence>
<comment type="caution">
    <text evidence="3">The sequence shown here is derived from an EMBL/GenBank/DDBJ whole genome shotgun (WGS) entry which is preliminary data.</text>
</comment>
<feature type="domain" description="Ice-binding protein C-terminal" evidence="2">
    <location>
        <begin position="218"/>
        <end position="241"/>
    </location>
</feature>
<protein>
    <submittedName>
        <fullName evidence="3">PEP-CTERM sorting domain-containing protein</fullName>
    </submittedName>
</protein>
<dbReference type="Proteomes" id="UP000315648">
    <property type="component" value="Unassembled WGS sequence"/>
</dbReference>
<dbReference type="NCBIfam" id="TIGR02595">
    <property type="entry name" value="PEP_CTERM"/>
    <property type="match status" value="1"/>
</dbReference>
<feature type="signal peptide" evidence="1">
    <location>
        <begin position="1"/>
        <end position="26"/>
    </location>
</feature>
<feature type="chain" id="PRO_5022213019" evidence="1">
    <location>
        <begin position="27"/>
        <end position="248"/>
    </location>
</feature>
<evidence type="ECO:0000259" key="2">
    <source>
        <dbReference type="Pfam" id="PF07589"/>
    </source>
</evidence>
<keyword evidence="4" id="KW-1185">Reference proteome</keyword>